<accession>Q255D1</accession>
<protein>
    <recommendedName>
        <fullName evidence="15">UvrABC system protein A</fullName>
    </recommendedName>
    <alternativeName>
        <fullName evidence="16">Excinuclease ABC subunit A</fullName>
    </alternativeName>
</protein>
<dbReference type="SUPFAM" id="SSF52540">
    <property type="entry name" value="P-loop containing nucleoside triphosphate hydrolases"/>
    <property type="match status" value="4"/>
</dbReference>
<feature type="domain" description="ABC transporter" evidence="17">
    <location>
        <begin position="1478"/>
        <end position="1799"/>
    </location>
</feature>
<dbReference type="InterPro" id="IPR004602">
    <property type="entry name" value="UvrA"/>
</dbReference>
<dbReference type="Pfam" id="PF17760">
    <property type="entry name" value="UvrA_inter"/>
    <property type="match status" value="2"/>
</dbReference>
<dbReference type="InterPro" id="IPR013815">
    <property type="entry name" value="ATP_grasp_subdomain_1"/>
</dbReference>
<evidence type="ECO:0000256" key="4">
    <source>
        <dbReference type="ARBA" id="ARBA00022737"/>
    </source>
</evidence>
<dbReference type="Gene3D" id="3.30.190.20">
    <property type="match status" value="1"/>
</dbReference>
<dbReference type="Gene3D" id="1.20.1580.10">
    <property type="entry name" value="ABC transporter ATPase like domain"/>
    <property type="match status" value="3"/>
</dbReference>
<dbReference type="GO" id="GO:0008270">
    <property type="term" value="F:zinc ion binding"/>
    <property type="evidence" value="ECO:0007669"/>
    <property type="project" value="UniProtKB-KW"/>
</dbReference>
<keyword evidence="7" id="KW-0228">DNA excision</keyword>
<gene>
    <name evidence="18" type="primary">uvrA</name>
    <name evidence="18" type="ordered locus">CF0335</name>
</gene>
<dbReference type="GO" id="GO:0005524">
    <property type="term" value="F:ATP binding"/>
    <property type="evidence" value="ECO:0007669"/>
    <property type="project" value="UniProtKB-KW"/>
</dbReference>
<dbReference type="GO" id="GO:0016887">
    <property type="term" value="F:ATP hydrolysis activity"/>
    <property type="evidence" value="ECO:0007669"/>
    <property type="project" value="InterPro"/>
</dbReference>
<dbReference type="Gene3D" id="3.40.50.300">
    <property type="entry name" value="P-loop containing nucleotide triphosphate hydrolases"/>
    <property type="match status" value="5"/>
</dbReference>
<dbReference type="STRING" id="264202.CF0335"/>
<dbReference type="Gene3D" id="3.30.1490.20">
    <property type="entry name" value="ATP-grasp fold, A domain"/>
    <property type="match status" value="1"/>
</dbReference>
<dbReference type="InterPro" id="IPR027417">
    <property type="entry name" value="P-loop_NTPase"/>
</dbReference>
<proteinExistence type="inferred from homology"/>
<evidence type="ECO:0000256" key="10">
    <source>
        <dbReference type="ARBA" id="ARBA00022840"/>
    </source>
</evidence>
<evidence type="ECO:0000256" key="2">
    <source>
        <dbReference type="ARBA" id="ARBA00022490"/>
    </source>
</evidence>
<keyword evidence="10" id="KW-0067">ATP-binding</keyword>
<dbReference type="eggNOG" id="COG0178">
    <property type="taxonomic scope" value="Bacteria"/>
</dbReference>
<evidence type="ECO:0000256" key="13">
    <source>
        <dbReference type="ARBA" id="ARBA00023204"/>
    </source>
</evidence>
<keyword evidence="19" id="KW-1185">Reference proteome</keyword>
<dbReference type="Proteomes" id="UP000001260">
    <property type="component" value="Chromosome"/>
</dbReference>
<dbReference type="InterPro" id="IPR003593">
    <property type="entry name" value="AAA+_ATPase"/>
</dbReference>
<dbReference type="RefSeq" id="WP_011457887.1">
    <property type="nucleotide sequence ID" value="NC_007899.1"/>
</dbReference>
<dbReference type="GO" id="GO:0009380">
    <property type="term" value="C:excinuclease repair complex"/>
    <property type="evidence" value="ECO:0007669"/>
    <property type="project" value="InterPro"/>
</dbReference>
<dbReference type="KEGG" id="cfe:CF0335"/>
<evidence type="ECO:0000256" key="6">
    <source>
        <dbReference type="ARBA" id="ARBA00022763"/>
    </source>
</evidence>
<keyword evidence="9" id="KW-0862">Zinc</keyword>
<dbReference type="InterPro" id="IPR003439">
    <property type="entry name" value="ABC_transporter-like_ATP-bd"/>
</dbReference>
<dbReference type="HOGENOM" id="CLU_001370_3_1_0"/>
<evidence type="ECO:0000256" key="7">
    <source>
        <dbReference type="ARBA" id="ARBA00022769"/>
    </source>
</evidence>
<dbReference type="EMBL" id="AP006861">
    <property type="protein sequence ID" value="BAE81107.1"/>
    <property type="molecule type" value="Genomic_DNA"/>
</dbReference>
<dbReference type="GO" id="GO:0005737">
    <property type="term" value="C:cytoplasm"/>
    <property type="evidence" value="ECO:0007669"/>
    <property type="project" value="UniProtKB-SubCell"/>
</dbReference>
<name>Q255D1_CHLFF</name>
<keyword evidence="11" id="KW-0267">Excision nuclease</keyword>
<dbReference type="Pfam" id="PF17755">
    <property type="entry name" value="UvrA_DNA-bind"/>
    <property type="match status" value="1"/>
</dbReference>
<keyword evidence="6" id="KW-0227">DNA damage</keyword>
<evidence type="ECO:0000256" key="12">
    <source>
        <dbReference type="ARBA" id="ARBA00023125"/>
    </source>
</evidence>
<dbReference type="NCBIfam" id="TIGR00630">
    <property type="entry name" value="uvra"/>
    <property type="match status" value="1"/>
</dbReference>
<reference evidence="18 19" key="1">
    <citation type="journal article" date="2006" name="DNA Res.">
        <title>Genome sequence of the cat pathogen, Chlamydophila felis.</title>
        <authorList>
            <person name="Azuma Y."/>
            <person name="Hirakawa H."/>
            <person name="Yamashita A."/>
            <person name="Cai Y."/>
            <person name="Rahman M.A."/>
            <person name="Suzuki H."/>
            <person name="Mitaku S."/>
            <person name="Toh H."/>
            <person name="Goto S."/>
            <person name="Murakami T."/>
            <person name="Sugi K."/>
            <person name="Hayashi H."/>
            <person name="Fukushi H."/>
            <person name="Hattori M."/>
            <person name="Kuhara S."/>
            <person name="Shirai M."/>
        </authorList>
    </citation>
    <scope>NUCLEOTIDE SEQUENCE [LARGE SCALE GENOMIC DNA]</scope>
    <source>
        <strain evidence="18 19">Fe/C-56</strain>
    </source>
</reference>
<dbReference type="GO" id="GO:0003677">
    <property type="term" value="F:DNA binding"/>
    <property type="evidence" value="ECO:0007669"/>
    <property type="project" value="UniProtKB-KW"/>
</dbReference>
<evidence type="ECO:0000259" key="17">
    <source>
        <dbReference type="PROSITE" id="PS50893"/>
    </source>
</evidence>
<comment type="subcellular location">
    <subcellularLocation>
        <location evidence="1">Cytoplasm</location>
    </subcellularLocation>
</comment>
<keyword evidence="8" id="KW-0863">Zinc-finger</keyword>
<dbReference type="SMART" id="SM00382">
    <property type="entry name" value="AAA"/>
    <property type="match status" value="2"/>
</dbReference>
<dbReference type="GO" id="GO:0004518">
    <property type="term" value="F:nuclease activity"/>
    <property type="evidence" value="ECO:0007669"/>
    <property type="project" value="UniProtKB-KW"/>
</dbReference>
<feature type="domain" description="ABC transporter" evidence="17">
    <location>
        <begin position="582"/>
        <end position="910"/>
    </location>
</feature>
<keyword evidence="12" id="KW-0238">DNA-binding</keyword>
<dbReference type="OrthoDB" id="9809851at2"/>
<evidence type="ECO:0000256" key="16">
    <source>
        <dbReference type="ARBA" id="ARBA00042156"/>
    </source>
</evidence>
<dbReference type="PANTHER" id="PTHR43152">
    <property type="entry name" value="UVRABC SYSTEM PROTEIN A"/>
    <property type="match status" value="1"/>
</dbReference>
<keyword evidence="2" id="KW-0963">Cytoplasm</keyword>
<evidence type="ECO:0000313" key="18">
    <source>
        <dbReference type="EMBL" id="BAE81107.1"/>
    </source>
</evidence>
<evidence type="ECO:0000256" key="11">
    <source>
        <dbReference type="ARBA" id="ARBA00022881"/>
    </source>
</evidence>
<dbReference type="InterPro" id="IPR041552">
    <property type="entry name" value="UvrA_DNA-bd"/>
</dbReference>
<evidence type="ECO:0000313" key="19">
    <source>
        <dbReference type="Proteomes" id="UP000001260"/>
    </source>
</evidence>
<evidence type="ECO:0000256" key="3">
    <source>
        <dbReference type="ARBA" id="ARBA00022723"/>
    </source>
</evidence>
<dbReference type="InterPro" id="IPR041102">
    <property type="entry name" value="UvrA_inter"/>
</dbReference>
<keyword evidence="3" id="KW-0479">Metal-binding</keyword>
<evidence type="ECO:0000256" key="14">
    <source>
        <dbReference type="ARBA" id="ARBA00038000"/>
    </source>
</evidence>
<evidence type="ECO:0000256" key="15">
    <source>
        <dbReference type="ARBA" id="ARBA00039316"/>
    </source>
</evidence>
<evidence type="ECO:0000256" key="8">
    <source>
        <dbReference type="ARBA" id="ARBA00022771"/>
    </source>
</evidence>
<keyword evidence="13" id="KW-0234">DNA repair</keyword>
<dbReference type="PROSITE" id="PS50893">
    <property type="entry name" value="ABC_TRANSPORTER_2"/>
    <property type="match status" value="2"/>
</dbReference>
<evidence type="ECO:0000256" key="5">
    <source>
        <dbReference type="ARBA" id="ARBA00022741"/>
    </source>
</evidence>
<dbReference type="PANTHER" id="PTHR43152:SF3">
    <property type="entry name" value="UVRABC SYSTEM PROTEIN A"/>
    <property type="match status" value="1"/>
</dbReference>
<dbReference type="GO" id="GO:0006289">
    <property type="term" value="P:nucleotide-excision repair"/>
    <property type="evidence" value="ECO:0007669"/>
    <property type="project" value="InterPro"/>
</dbReference>
<comment type="similarity">
    <text evidence="14">Belongs to the ABC transporter superfamily. UvrA family.</text>
</comment>
<dbReference type="Gene3D" id="1.10.8.280">
    <property type="entry name" value="ABC transporter ATPase domain-like"/>
    <property type="match status" value="1"/>
</dbReference>
<evidence type="ECO:0000256" key="1">
    <source>
        <dbReference type="ARBA" id="ARBA00004496"/>
    </source>
</evidence>
<keyword evidence="4" id="KW-0677">Repeat</keyword>
<organism evidence="18 19">
    <name type="scientific">Chlamydia felis (strain Fe/C-56)</name>
    <name type="common">Chlamydophila felis</name>
    <dbReference type="NCBI Taxonomy" id="264202"/>
    <lineage>
        <taxon>Bacteria</taxon>
        <taxon>Pseudomonadati</taxon>
        <taxon>Chlamydiota</taxon>
        <taxon>Chlamydiia</taxon>
        <taxon>Chlamydiales</taxon>
        <taxon>Chlamydiaceae</taxon>
        <taxon>Chlamydia/Chlamydophila group</taxon>
        <taxon>Chlamydia</taxon>
    </lineage>
</organism>
<sequence length="1807" mass="200108">MPNLPVRISGITVRNLKNISIEFLPGEIVLLTGVSGSGKSSLAFDTVYAAGRKRYVSTLPAFFATTLSSLPDPTVENIRGLSPTIAVKQNHFSHHAHATVGSVTELSQHLALLFSLDGEARDPHTQKVLHLQSKEKILSTLANIPDETQISLLAPLIDKSLTSIQECVRQGYTQIRIDGVISSIYPYLSSPINEETPVDILVDSFIKKESNNARMKVSLFSALNIGKGHCSINTGTHEEAFSTQVHIPETQQTYTPLTPQLFSPHSLEDRCVRCQGTGVYITIVDLSLIQNDLSIRENCCKLAGNCSTYFYHALYQSLADTLGFSLDTPWKDLSPSIQNAFLYGKKHLVLPVRLFDSTLGKKSLTYKLWRGILNDIGEKVRYAAKPSKHIPEGTTASPCPACQGTGLGEYACAATWQGKTFVEFQKMPLDEFFSFTSSINTSSKSVREVLEGLNNRLSILINLGLSYLTPNRTLATLSGGEQERTALAKHLGAELSGITYILDEPSIGLHPRDTHKLIQVIQKLRDQGNSILLVEHDDQMISFCDRIIDIGPRAGIFGGEVLFNGSPKEFLNSCDSLTAKYLRHELTIEIPEKRPKAKATLSLSHATTNNLKDVTISLPLERITAVTGVSGSGKSSLINDTLVPAMERLIQGEQEPNLYINGGKIERIVHITRDLPGRSQRSIPLTYIKVFDDLRELFAQQPKSKRLGLTKGHFSFNLSLGSCTECLGIGSITLDDHNSIPCPLCHGKRFQSQVLEVHYQGKNIADILDMTAYEAEKFFMTTPHIHEKIHALCSLGLDHLPLGRPLSSLSGGEIQRLKLTYELLAPSKKPSLYILDEPTTGLHTHDIHALIHVLLSLTYQGHTVVIIEHNMHIVKISDHVIELGPEGGNLGGYLLASCSPEELILLDTHTAKALQPYFKKTKALPKLSEKPKKEHFLRDISIQDAYHNNLKHIDITFPRNALTVVSGPSASGKHSLVFNILYAAGNIAYAELFPYYVRQALIKQTPLPQVESVRGLSPVIAIKKMGIRKNSRNSLASALDITNGLEKLFALLGKPHCPLTGALLEKITPQTIVDQLFQEHENSYVTITSPISPEEDLITSLQTKQQEGYLKLFANNEFYDLEDPLPEILEDPAIVIQHTKISKNHESSLLSSLTLAFSLSPTARLHIHDQGEVTHLLVFTLGWQDSFGNSYPNITRKLLSRDHIEGQCQQCCGSGKILKLSLMEHKDKISNYSPLSLFELFFPDSSSKPVLDLIKELNILPKTRIQDLDTTTLEKLFQGTKAHAGLERILMEHCNLVPSCPLLHPLIISDTCSACSGWGIHTYAQQVRIGQTSLIDIYLEDTTFLKNFLGKIHDNQAQPIIQDLQNRLTFINKVGLGYITLGQQQDTLSDGEHYRLHLAKKISTNLTDIVYLLEDPLSGLHPQDTPTLVQLLKELVTNNNTVIATDRSDVLQLYADHTVKLGPGSGPQGGYLSPHSPIPIEELEEHRKALPKETLDVRLTIHNISNLHVQAPIHSIVAIAGVSGSGKTSLLTEGFLKRAQNLIDSGYKHFSNVLFFDSHPLLSSQRSDIGTYFDITPHLRNFYASLTQAKALNITASMLSTNTKQGQCSDCLGLGYRLIDRAFYALEKRPCPNCSGYRIQPLSQEVVYEGKHFGKLLQTPIEDIPEVFPFIQKIQAPLQALIQAGLGYLPLGQNLSSLSLGEKISVKIARFLYLPPKEPTLFLLDEISTSLDTNKKTQLQQLFRSLVSQGHSIIYIDHDIHLLKHADYIIELGPGSGKYGGQVLFSGEPKNIASSKKSILKTYMQRL</sequence>
<dbReference type="NCBIfam" id="NF001885">
    <property type="entry name" value="PRK00635.1"/>
    <property type="match status" value="1"/>
</dbReference>
<keyword evidence="5" id="KW-0547">Nucleotide-binding</keyword>
<evidence type="ECO:0000256" key="9">
    <source>
        <dbReference type="ARBA" id="ARBA00022833"/>
    </source>
</evidence>